<evidence type="ECO:0008006" key="3">
    <source>
        <dbReference type="Google" id="ProtNLM"/>
    </source>
</evidence>
<dbReference type="InterPro" id="IPR009057">
    <property type="entry name" value="Homeodomain-like_sf"/>
</dbReference>
<dbReference type="EMBL" id="AZDY01000038">
    <property type="protein sequence ID" value="KRK82450.1"/>
    <property type="molecule type" value="Genomic_DNA"/>
</dbReference>
<comment type="caution">
    <text evidence="1">The sequence shown here is derived from an EMBL/GenBank/DDBJ whole genome shotgun (WGS) entry which is preliminary data.</text>
</comment>
<gene>
    <name evidence="1" type="ORF">FC78_GL002459</name>
</gene>
<dbReference type="SUPFAM" id="SSF46689">
    <property type="entry name" value="Homeodomain-like"/>
    <property type="match status" value="1"/>
</dbReference>
<reference evidence="1 2" key="1">
    <citation type="journal article" date="2015" name="Genome Announc.">
        <title>Expanding the biotechnology potential of lactobacilli through comparative genomics of 213 strains and associated genera.</title>
        <authorList>
            <person name="Sun Z."/>
            <person name="Harris H.M."/>
            <person name="McCann A."/>
            <person name="Guo C."/>
            <person name="Argimon S."/>
            <person name="Zhang W."/>
            <person name="Yang X."/>
            <person name="Jeffery I.B."/>
            <person name="Cooney J.C."/>
            <person name="Kagawa T.F."/>
            <person name="Liu W."/>
            <person name="Song Y."/>
            <person name="Salvetti E."/>
            <person name="Wrobel A."/>
            <person name="Rasinkangas P."/>
            <person name="Parkhill J."/>
            <person name="Rea M.C."/>
            <person name="O'Sullivan O."/>
            <person name="Ritari J."/>
            <person name="Douillard F.P."/>
            <person name="Paul Ross R."/>
            <person name="Yang R."/>
            <person name="Briner A.E."/>
            <person name="Felis G.E."/>
            <person name="de Vos W.M."/>
            <person name="Barrangou R."/>
            <person name="Klaenhammer T.R."/>
            <person name="Caufield P.W."/>
            <person name="Cui Y."/>
            <person name="Zhang H."/>
            <person name="O'Toole P.W."/>
        </authorList>
    </citation>
    <scope>NUCLEOTIDE SEQUENCE [LARGE SCALE GENOMIC DNA]</scope>
    <source>
        <strain evidence="1 2">DSM 19674</strain>
    </source>
</reference>
<accession>A0A0R1KQQ7</accession>
<dbReference type="Proteomes" id="UP000051515">
    <property type="component" value="Unassembled WGS sequence"/>
</dbReference>
<sequence length="110" mass="13243">MHFYSIQVFAILYISGVREEIILKKEKIRYEVLHPTYKALYDLVGEDNMMKVYHEFRGTQVQMPMKLYDRQTLKKYLGSISDKTISIKDLSHIYGFSQRWIRKALFKDKK</sequence>
<proteinExistence type="predicted"/>
<name>A0A0R1KQQ7_9LACO</name>
<dbReference type="PATRIC" id="fig|1423788.3.peg.2530"/>
<organism evidence="1 2">
    <name type="scientific">Companilactobacillus bobalius DSM 19674</name>
    <dbReference type="NCBI Taxonomy" id="1423788"/>
    <lineage>
        <taxon>Bacteria</taxon>
        <taxon>Bacillati</taxon>
        <taxon>Bacillota</taxon>
        <taxon>Bacilli</taxon>
        <taxon>Lactobacillales</taxon>
        <taxon>Lactobacillaceae</taxon>
        <taxon>Companilactobacillus</taxon>
        <taxon>Companilactobacillus bobalius</taxon>
    </lineage>
</organism>
<dbReference type="AlphaFoldDB" id="A0A0R1KQQ7"/>
<evidence type="ECO:0000313" key="2">
    <source>
        <dbReference type="Proteomes" id="UP000051515"/>
    </source>
</evidence>
<protein>
    <recommendedName>
        <fullName evidence="3">Mor transcription activator domain-containing protein</fullName>
    </recommendedName>
</protein>
<evidence type="ECO:0000313" key="1">
    <source>
        <dbReference type="EMBL" id="KRK82450.1"/>
    </source>
</evidence>
<keyword evidence="2" id="KW-1185">Reference proteome</keyword>
<dbReference type="STRING" id="1423788.FC78_GL002459"/>